<name>A0A553NA95_9TELE</name>
<evidence type="ECO:0000313" key="2">
    <source>
        <dbReference type="Proteomes" id="UP000316079"/>
    </source>
</evidence>
<dbReference type="Proteomes" id="UP000316079">
    <property type="component" value="Unassembled WGS sequence"/>
</dbReference>
<accession>A0A553NA95</accession>
<proteinExistence type="predicted"/>
<protein>
    <recommendedName>
        <fullName evidence="3">L1 transposable element RRM domain-containing protein</fullName>
    </recommendedName>
</protein>
<gene>
    <name evidence="1" type="ORF">DNTS_020993</name>
</gene>
<dbReference type="OrthoDB" id="10059413at2759"/>
<evidence type="ECO:0000313" key="1">
    <source>
        <dbReference type="EMBL" id="TRY62361.1"/>
    </source>
</evidence>
<dbReference type="PANTHER" id="PTHR11505">
    <property type="entry name" value="L1 TRANSPOSABLE ELEMENT-RELATED"/>
    <property type="match status" value="1"/>
</dbReference>
<comment type="caution">
    <text evidence="1">The sequence shown here is derived from an EMBL/GenBank/DDBJ whole genome shotgun (WGS) entry which is preliminary data.</text>
</comment>
<dbReference type="Gene3D" id="3.30.70.1820">
    <property type="entry name" value="L1 transposable element, RRM domain"/>
    <property type="match status" value="1"/>
</dbReference>
<reference evidence="1 2" key="1">
    <citation type="journal article" date="2019" name="Sci. Data">
        <title>Hybrid genome assembly and annotation of Danionella translucida.</title>
        <authorList>
            <person name="Kadobianskyi M."/>
            <person name="Schulze L."/>
            <person name="Schuelke M."/>
            <person name="Judkewitz B."/>
        </authorList>
    </citation>
    <scope>NUCLEOTIDE SEQUENCE [LARGE SCALE GENOMIC DNA]</scope>
    <source>
        <strain evidence="1 2">Bolton</strain>
    </source>
</reference>
<sequence length="181" mass="20909">MQEDTLVAQRLVCDYVTRHGGVTKVTLVTLTKELLSSVASARTSLTNHSDRITHFEQEITGLRSKLTCVTEENVALKVSVEDLVSRFKRQNIRVLGLPEDTEGRDARQFMSKLLTKVLGDSLHTSPKLDREHRSLRPKPWQGAYPHPVIVRFHRYTEKETVLKWARATKEIIYRGHRLKFY</sequence>
<dbReference type="AlphaFoldDB" id="A0A553NA95"/>
<dbReference type="InterPro" id="IPR004244">
    <property type="entry name" value="Transposase_22"/>
</dbReference>
<dbReference type="STRING" id="623744.A0A553NA95"/>
<dbReference type="EMBL" id="SRMA01027009">
    <property type="protein sequence ID" value="TRY62361.1"/>
    <property type="molecule type" value="Genomic_DNA"/>
</dbReference>
<organism evidence="1 2">
    <name type="scientific">Danionella cerebrum</name>
    <dbReference type="NCBI Taxonomy" id="2873325"/>
    <lineage>
        <taxon>Eukaryota</taxon>
        <taxon>Metazoa</taxon>
        <taxon>Chordata</taxon>
        <taxon>Craniata</taxon>
        <taxon>Vertebrata</taxon>
        <taxon>Euteleostomi</taxon>
        <taxon>Actinopterygii</taxon>
        <taxon>Neopterygii</taxon>
        <taxon>Teleostei</taxon>
        <taxon>Ostariophysi</taxon>
        <taxon>Cypriniformes</taxon>
        <taxon>Danionidae</taxon>
        <taxon>Danioninae</taxon>
        <taxon>Danionella</taxon>
    </lineage>
</organism>
<keyword evidence="2" id="KW-1185">Reference proteome</keyword>
<evidence type="ECO:0008006" key="3">
    <source>
        <dbReference type="Google" id="ProtNLM"/>
    </source>
</evidence>